<feature type="compositionally biased region" description="Basic residues" evidence="1">
    <location>
        <begin position="375"/>
        <end position="392"/>
    </location>
</feature>
<dbReference type="Proteomes" id="UP001629113">
    <property type="component" value="Unassembled WGS sequence"/>
</dbReference>
<evidence type="ECO:0008006" key="4">
    <source>
        <dbReference type="Google" id="ProtNLM"/>
    </source>
</evidence>
<dbReference type="EMBL" id="JBFCZG010000005">
    <property type="protein sequence ID" value="KAL3422161.1"/>
    <property type="molecule type" value="Genomic_DNA"/>
</dbReference>
<evidence type="ECO:0000313" key="2">
    <source>
        <dbReference type="EMBL" id="KAL3422161.1"/>
    </source>
</evidence>
<feature type="compositionally biased region" description="Basic residues" evidence="1">
    <location>
        <begin position="151"/>
        <end position="161"/>
    </location>
</feature>
<gene>
    <name evidence="2" type="ORF">PVAG01_06317</name>
</gene>
<comment type="caution">
    <text evidence="2">The sequence shown here is derived from an EMBL/GenBank/DDBJ whole genome shotgun (WGS) entry which is preliminary data.</text>
</comment>
<dbReference type="PANTHER" id="PTHR28307:SF1">
    <property type="entry name" value="PAL1 CELL MORPHOLOGY PROTEIN"/>
    <property type="match status" value="1"/>
</dbReference>
<feature type="compositionally biased region" description="Low complexity" evidence="1">
    <location>
        <begin position="39"/>
        <end position="73"/>
    </location>
</feature>
<feature type="region of interest" description="Disordered" evidence="1">
    <location>
        <begin position="295"/>
        <end position="392"/>
    </location>
</feature>
<dbReference type="Pfam" id="PF08316">
    <property type="entry name" value="Pal1"/>
    <property type="match status" value="1"/>
</dbReference>
<sequence>MIVTCYQAQKYVLDPLTAPEPFQEDGPGTRFVKPASRASSTSKGPSIGSSKVSSHSKAPSVTVTRSPPQYTTYPTPPASASPTTSSFHPSNPYSPSARHSSSSSKNGSLRSPAPEPSNGKGRRRGSSLTERYTGDMSHRPLDQIRKDTKKANRSPHLKKQHIPGADVIDTLDSSMFGGVYHHEGPYDATLISRNLNPKISPVAATEHTNAEAIRATPRENIRDALEKHIPLQGTSTIPSGAEGHDGKVMRYEEGADLMREEDASGGAYKRWPGVQYHPDDLKGKGEPSFTIERALKEQKRHDHRRVLSDGNSAYEMQAPRSRSSGGGARGHSGSVSGDYLSPEHAANRVSGNDMSYAEYEGDMQRRQSTGGKLGGLKKRLGSLRRKARTNDG</sequence>
<feature type="region of interest" description="Disordered" evidence="1">
    <location>
        <begin position="13"/>
        <end position="164"/>
    </location>
</feature>
<evidence type="ECO:0000313" key="3">
    <source>
        <dbReference type="Proteomes" id="UP001629113"/>
    </source>
</evidence>
<dbReference type="PANTHER" id="PTHR28307">
    <property type="entry name" value="PROTEIN PAL1"/>
    <property type="match status" value="1"/>
</dbReference>
<name>A0ABR4PFP9_9HELO</name>
<evidence type="ECO:0000256" key="1">
    <source>
        <dbReference type="SAM" id="MobiDB-lite"/>
    </source>
</evidence>
<reference evidence="2 3" key="1">
    <citation type="submission" date="2024-06" db="EMBL/GenBank/DDBJ databases">
        <title>Complete genome of Phlyctema vagabunda strain 19-DSS-EL-015.</title>
        <authorList>
            <person name="Fiorenzani C."/>
        </authorList>
    </citation>
    <scope>NUCLEOTIDE SEQUENCE [LARGE SCALE GENOMIC DNA]</scope>
    <source>
        <strain evidence="2 3">19-DSS-EL-015</strain>
    </source>
</reference>
<keyword evidence="3" id="KW-1185">Reference proteome</keyword>
<organism evidence="2 3">
    <name type="scientific">Phlyctema vagabunda</name>
    <dbReference type="NCBI Taxonomy" id="108571"/>
    <lineage>
        <taxon>Eukaryota</taxon>
        <taxon>Fungi</taxon>
        <taxon>Dikarya</taxon>
        <taxon>Ascomycota</taxon>
        <taxon>Pezizomycotina</taxon>
        <taxon>Leotiomycetes</taxon>
        <taxon>Helotiales</taxon>
        <taxon>Dermateaceae</taxon>
        <taxon>Phlyctema</taxon>
    </lineage>
</organism>
<feature type="compositionally biased region" description="Low complexity" evidence="1">
    <location>
        <begin position="80"/>
        <end position="111"/>
    </location>
</feature>
<protein>
    <recommendedName>
        <fullName evidence="4">Palmdelphin</fullName>
    </recommendedName>
</protein>
<dbReference type="InterPro" id="IPR013226">
    <property type="entry name" value="Pal1"/>
</dbReference>
<accession>A0ABR4PFP9</accession>
<proteinExistence type="predicted"/>
<feature type="compositionally biased region" description="Basic and acidic residues" evidence="1">
    <location>
        <begin position="132"/>
        <end position="150"/>
    </location>
</feature>